<evidence type="ECO:0000313" key="8">
    <source>
        <dbReference type="Proteomes" id="UP000747542"/>
    </source>
</evidence>
<dbReference type="InterPro" id="IPR042276">
    <property type="entry name" value="CapZ_alpha/beta_2"/>
</dbReference>
<sequence length="299" mass="34116">MASDFGDQLPDEEKVRIASDFVLHSPPGEFNEVFNDVRTLVNNDTLLREGVARAIAEYNKDQLTPVRLDGQNHYALVTEHNDLGGGRFLDPRAKLTFKFDHLRKEATDMKACESDPTTESWRSAVETQLMQYSGDHYPHELQLRNPAVFGPRVCRMCEFPKGDQTLYASLPLEPMKHFQFPRNGRWRSTWTVTLGGGSVELKGVLKVQVHYYEDGNVQLVTSKDVKGNLTVAGEEETARELVHFIETAENEYQTAISENYQTMSDTTFKALRRQLPVTRTKIDWNKIVSYSVGKELKKQ</sequence>
<accession>A0A8J5K724</accession>
<comment type="subunit">
    <text evidence="6">Heterodimer of an alpha and a beta subunit.</text>
</comment>
<dbReference type="GO" id="GO:0030036">
    <property type="term" value="P:actin cytoskeleton organization"/>
    <property type="evidence" value="ECO:0007669"/>
    <property type="project" value="TreeGrafter"/>
</dbReference>
<keyword evidence="3 6" id="KW-0117">Actin capping</keyword>
<keyword evidence="8" id="KW-1185">Reference proteome</keyword>
<keyword evidence="4 6" id="KW-0009">Actin-binding</keyword>
<evidence type="ECO:0000256" key="1">
    <source>
        <dbReference type="ARBA" id="ARBA00010479"/>
    </source>
</evidence>
<evidence type="ECO:0000256" key="6">
    <source>
        <dbReference type="RuleBase" id="RU365077"/>
    </source>
</evidence>
<dbReference type="EMBL" id="JAHLQT010020459">
    <property type="protein sequence ID" value="KAG7168160.1"/>
    <property type="molecule type" value="Genomic_DNA"/>
</dbReference>
<dbReference type="Pfam" id="PF01267">
    <property type="entry name" value="F-actin_cap_A"/>
    <property type="match status" value="1"/>
</dbReference>
<organism evidence="7 8">
    <name type="scientific">Homarus americanus</name>
    <name type="common">American lobster</name>
    <dbReference type="NCBI Taxonomy" id="6706"/>
    <lineage>
        <taxon>Eukaryota</taxon>
        <taxon>Metazoa</taxon>
        <taxon>Ecdysozoa</taxon>
        <taxon>Arthropoda</taxon>
        <taxon>Crustacea</taxon>
        <taxon>Multicrustacea</taxon>
        <taxon>Malacostraca</taxon>
        <taxon>Eumalacostraca</taxon>
        <taxon>Eucarida</taxon>
        <taxon>Decapoda</taxon>
        <taxon>Pleocyemata</taxon>
        <taxon>Astacidea</taxon>
        <taxon>Nephropoidea</taxon>
        <taxon>Nephropidae</taxon>
        <taxon>Homarus</taxon>
    </lineage>
</organism>
<dbReference type="Gene3D" id="3.30.1140.60">
    <property type="entry name" value="F-actin capping protein, alpha subunit"/>
    <property type="match status" value="1"/>
</dbReference>
<dbReference type="GO" id="GO:0008290">
    <property type="term" value="C:F-actin capping protein complex"/>
    <property type="evidence" value="ECO:0007669"/>
    <property type="project" value="UniProtKB-UniRule"/>
</dbReference>
<dbReference type="Gene3D" id="3.90.1150.210">
    <property type="entry name" value="F-actin capping protein, beta subunit"/>
    <property type="match status" value="1"/>
</dbReference>
<evidence type="ECO:0000256" key="5">
    <source>
        <dbReference type="ARBA" id="ARBA00044965"/>
    </source>
</evidence>
<protein>
    <recommendedName>
        <fullName evidence="2 6">F-actin-capping protein subunit alpha</fullName>
    </recommendedName>
</protein>
<comment type="function">
    <text evidence="6">F-actin-capping proteins bind in a Ca(2+)-independent manner to the fast growing ends of actin filaments (barbed end) thereby blocking the exchange of subunits at these ends. Unlike other capping proteins (such as gelsolin and severin), these proteins do not sever actin filaments.</text>
</comment>
<comment type="similarity">
    <text evidence="1 6">Belongs to the F-actin-capping protein alpha subunit family.</text>
</comment>
<dbReference type="PANTHER" id="PTHR10653">
    <property type="entry name" value="F-ACTIN-CAPPING PROTEIN SUBUNIT ALPHA"/>
    <property type="match status" value="1"/>
</dbReference>
<dbReference type="GO" id="GO:0051016">
    <property type="term" value="P:barbed-end actin filament capping"/>
    <property type="evidence" value="ECO:0007669"/>
    <property type="project" value="UniProtKB-UniRule"/>
</dbReference>
<dbReference type="InterPro" id="IPR002189">
    <property type="entry name" value="CapZ_alpha"/>
</dbReference>
<reference evidence="7" key="1">
    <citation type="journal article" date="2021" name="Sci. Adv.">
        <title>The American lobster genome reveals insights on longevity, neural, and immune adaptations.</title>
        <authorList>
            <person name="Polinski J.M."/>
            <person name="Zimin A.V."/>
            <person name="Clark K.F."/>
            <person name="Kohn A.B."/>
            <person name="Sadowski N."/>
            <person name="Timp W."/>
            <person name="Ptitsyn A."/>
            <person name="Khanna P."/>
            <person name="Romanova D.Y."/>
            <person name="Williams P."/>
            <person name="Greenwood S.J."/>
            <person name="Moroz L.L."/>
            <person name="Walt D.R."/>
            <person name="Bodnar A.G."/>
        </authorList>
    </citation>
    <scope>NUCLEOTIDE SEQUENCE</scope>
    <source>
        <strain evidence="7">GMGI-L3</strain>
    </source>
</reference>
<dbReference type="PRINTS" id="PR00191">
    <property type="entry name" value="FACTINCAPA"/>
</dbReference>
<evidence type="ECO:0000256" key="3">
    <source>
        <dbReference type="ARBA" id="ARBA00022467"/>
    </source>
</evidence>
<dbReference type="GO" id="GO:0051015">
    <property type="term" value="F:actin filament binding"/>
    <property type="evidence" value="ECO:0007669"/>
    <property type="project" value="TreeGrafter"/>
</dbReference>
<dbReference type="GO" id="GO:0030863">
    <property type="term" value="C:cortical cytoskeleton"/>
    <property type="evidence" value="ECO:0007669"/>
    <property type="project" value="TreeGrafter"/>
</dbReference>
<dbReference type="AlphaFoldDB" id="A0A8J5K724"/>
<dbReference type="PROSITE" id="PS00749">
    <property type="entry name" value="F_ACTIN_CAPPING_A_2"/>
    <property type="match status" value="1"/>
</dbReference>
<dbReference type="SUPFAM" id="SSF90096">
    <property type="entry name" value="Subunits of heterodimeric actin filament capping protein Capz"/>
    <property type="match status" value="1"/>
</dbReference>
<dbReference type="InterPro" id="IPR037282">
    <property type="entry name" value="CapZ_alpha/beta"/>
</dbReference>
<comment type="caution">
    <text evidence="7">The sequence shown here is derived from an EMBL/GenBank/DDBJ whole genome shotgun (WGS) entry which is preliminary data.</text>
</comment>
<dbReference type="PANTHER" id="PTHR10653:SF0">
    <property type="entry name" value="F-ACTIN-CAPPING PROTEIN SUBUNIT ALPHA"/>
    <property type="match status" value="1"/>
</dbReference>
<dbReference type="InterPro" id="IPR042489">
    <property type="entry name" value="CapZ_alpha_1"/>
</dbReference>
<name>A0A8J5K724_HOMAM</name>
<dbReference type="FunFam" id="3.90.1150.210:FF:000003">
    <property type="entry name" value="F-actin-capping protein subunit alpha"/>
    <property type="match status" value="1"/>
</dbReference>
<evidence type="ECO:0000313" key="7">
    <source>
        <dbReference type="EMBL" id="KAG7168160.1"/>
    </source>
</evidence>
<evidence type="ECO:0000256" key="4">
    <source>
        <dbReference type="ARBA" id="ARBA00023203"/>
    </source>
</evidence>
<proteinExistence type="inferred from homology"/>
<comment type="subunit">
    <text evidence="5">Component of the F-actin capping complex, composed of a heterodimer of an alpha and a beta subunit.</text>
</comment>
<evidence type="ECO:0000256" key="2">
    <source>
        <dbReference type="ARBA" id="ARBA00014038"/>
    </source>
</evidence>
<dbReference type="InterPro" id="IPR017865">
    <property type="entry name" value="F-actin_cap_asu_CS"/>
</dbReference>
<dbReference type="PROSITE" id="PS00748">
    <property type="entry name" value="F_ACTIN_CAPPING_A_1"/>
    <property type="match status" value="1"/>
</dbReference>
<dbReference type="Proteomes" id="UP000747542">
    <property type="component" value="Unassembled WGS sequence"/>
</dbReference>
<dbReference type="FunFam" id="3.30.1140.60:FF:000001">
    <property type="entry name" value="F-actin-capping protein subunit alpha"/>
    <property type="match status" value="1"/>
</dbReference>
<gene>
    <name evidence="7" type="primary">cpa-L</name>
    <name evidence="7" type="ORF">Hamer_G016792</name>
</gene>